<keyword evidence="1" id="KW-0472">Membrane</keyword>
<reference evidence="2 3" key="1">
    <citation type="submission" date="2016-07" db="EMBL/GenBank/DDBJ databases">
        <title>Pervasive Adenine N6-methylation of Active Genes in Fungi.</title>
        <authorList>
            <consortium name="DOE Joint Genome Institute"/>
            <person name="Mondo S.J."/>
            <person name="Dannebaum R.O."/>
            <person name="Kuo R.C."/>
            <person name="Labutti K."/>
            <person name="Haridas S."/>
            <person name="Kuo A."/>
            <person name="Salamov A."/>
            <person name="Ahrendt S.R."/>
            <person name="Lipzen A."/>
            <person name="Sullivan W."/>
            <person name="Andreopoulos W.B."/>
            <person name="Clum A."/>
            <person name="Lindquist E."/>
            <person name="Daum C."/>
            <person name="Ramamoorthy G.K."/>
            <person name="Gryganskyi A."/>
            <person name="Culley D."/>
            <person name="Magnuson J.K."/>
            <person name="James T.Y."/>
            <person name="O'Malley M.A."/>
            <person name="Stajich J.E."/>
            <person name="Spatafora J.W."/>
            <person name="Visel A."/>
            <person name="Grigoriev I.V."/>
        </authorList>
    </citation>
    <scope>NUCLEOTIDE SEQUENCE [LARGE SCALE GENOMIC DNA]</scope>
    <source>
        <strain evidence="2 3">NRRL 2496</strain>
    </source>
</reference>
<evidence type="ECO:0000313" key="3">
    <source>
        <dbReference type="Proteomes" id="UP000242180"/>
    </source>
</evidence>
<organism evidence="2 3">
    <name type="scientific">Syncephalastrum racemosum</name>
    <name type="common">Filamentous fungus</name>
    <dbReference type="NCBI Taxonomy" id="13706"/>
    <lineage>
        <taxon>Eukaryota</taxon>
        <taxon>Fungi</taxon>
        <taxon>Fungi incertae sedis</taxon>
        <taxon>Mucoromycota</taxon>
        <taxon>Mucoromycotina</taxon>
        <taxon>Mucoromycetes</taxon>
        <taxon>Mucorales</taxon>
        <taxon>Syncephalastraceae</taxon>
        <taxon>Syncephalastrum</taxon>
    </lineage>
</organism>
<feature type="transmembrane region" description="Helical" evidence="1">
    <location>
        <begin position="6"/>
        <end position="29"/>
    </location>
</feature>
<evidence type="ECO:0000256" key="1">
    <source>
        <dbReference type="SAM" id="Phobius"/>
    </source>
</evidence>
<comment type="caution">
    <text evidence="2">The sequence shown here is derived from an EMBL/GenBank/DDBJ whole genome shotgun (WGS) entry which is preliminary data.</text>
</comment>
<keyword evidence="1" id="KW-1133">Transmembrane helix</keyword>
<keyword evidence="3" id="KW-1185">Reference proteome</keyword>
<keyword evidence="1" id="KW-0812">Transmembrane</keyword>
<protein>
    <submittedName>
        <fullName evidence="2">Uncharacterized protein</fullName>
    </submittedName>
</protein>
<sequence>MMLFNYGKYIILFMCSACTRALINSYIVFDAIRSVRTRPGDCSLAGKAKRVTSYTYRGES</sequence>
<accession>A0A1X2HG65</accession>
<dbReference type="Proteomes" id="UP000242180">
    <property type="component" value="Unassembled WGS sequence"/>
</dbReference>
<proteinExistence type="predicted"/>
<name>A0A1X2HG65_SYNRA</name>
<dbReference type="AlphaFoldDB" id="A0A1X2HG65"/>
<evidence type="ECO:0000313" key="2">
    <source>
        <dbReference type="EMBL" id="ORY97908.1"/>
    </source>
</evidence>
<dbReference type="InParanoid" id="A0A1X2HG65"/>
<dbReference type="EMBL" id="MCGN01000004">
    <property type="protein sequence ID" value="ORY97908.1"/>
    <property type="molecule type" value="Genomic_DNA"/>
</dbReference>
<gene>
    <name evidence="2" type="ORF">BCR43DRAFT_490542</name>
</gene>